<keyword evidence="3 9" id="KW-0808">Transferase</keyword>
<evidence type="ECO:0000256" key="2">
    <source>
        <dbReference type="ARBA" id="ARBA00022676"/>
    </source>
</evidence>
<evidence type="ECO:0000313" key="12">
    <source>
        <dbReference type="EMBL" id="CAF3790390.1"/>
    </source>
</evidence>
<dbReference type="GO" id="GO:0106274">
    <property type="term" value="F:NAD+-protein-arginine ADP-ribosyltransferase activity"/>
    <property type="evidence" value="ECO:0007669"/>
    <property type="project" value="UniProtKB-EC"/>
</dbReference>
<sequence>MGNNIGRLLPSSKPKHLIQLCQQKNFPSIGLTAESHDYKDKATIPLIWLDKNLDVATKDKLQELSNDVLYYTRPEPCIQHILSTERASRIFLVISGSYANEMLSQISRNVNAIFIYCFNPSKYEPLLEKYPRLVGIYTHLKELVKSIREKMHTVIERSSQVFSCYELKQKSIRDLSKESLSFLFFQLAKGILLKLPRTDDSKQKMLNECRFHYQDNEEELALINEFEKNYTAADAIHWYTKQCFIYKLVNKALRTEDIEQLYTYRFYITDLSTALTREYEEFKRQNHIDSIKVYRGVIFCSGELENLQENVGNLISMNGFLSTSLSRDIALSFILDTSSKSKDSVSVLLEIAIDFRLETVIFADVSKYSLFPEEEEILFDLDASFEISTVKQEKDIWTVYLKATDRGGDVAFKYIIGNDITETFLLLGKLVGGMGKYTAQSNEVPFMILDGIRHLHGIASVFFEEKGDYDKALEFYMEALKMEEKSLPPSHPEIGHSLHNIGLCYYKKYYYTQALEYQMRALHIRGENFDNLQMIGLIYYKQGNWEKALEFMNEALKFPNRNMSSVLNTMGVIYHKKGDLISAMKYYQHADARKNMAGIYFSQGDYDKAIEIFKDSDHPNDIHNRGLIYYRLGELEKALSCFIKALDLMPNEATILVSIGNVYKEKGKNKNALDYYQRAIEIQENSKSWEIVQTFNNIGLIYYTQKEYNFAMNYFMKALDLVDLTEIIDKAHILNNMAMIHYQQYELETSISYLKRALIIYKKILPLNHSFIKRTLYNIEIACEKQTLMGYTVL</sequence>
<feature type="repeat" description="TPR" evidence="8">
    <location>
        <begin position="619"/>
        <end position="652"/>
    </location>
</feature>
<dbReference type="EMBL" id="CAJOBA010043708">
    <property type="protein sequence ID" value="CAF4153569.1"/>
    <property type="molecule type" value="Genomic_DNA"/>
</dbReference>
<evidence type="ECO:0000313" key="11">
    <source>
        <dbReference type="EMBL" id="CAF1342517.1"/>
    </source>
</evidence>
<keyword evidence="6 8" id="KW-0802">TPR repeat</keyword>
<dbReference type="Proteomes" id="UP000677228">
    <property type="component" value="Unassembled WGS sequence"/>
</dbReference>
<feature type="repeat" description="TPR" evidence="8">
    <location>
        <begin position="692"/>
        <end position="725"/>
    </location>
</feature>
<dbReference type="EMBL" id="CAJNOQ010003568">
    <property type="protein sequence ID" value="CAF1018858.1"/>
    <property type="molecule type" value="Genomic_DNA"/>
</dbReference>
<dbReference type="Pfam" id="PF07719">
    <property type="entry name" value="TPR_2"/>
    <property type="match status" value="1"/>
</dbReference>
<keyword evidence="14" id="KW-1185">Reference proteome</keyword>
<evidence type="ECO:0000313" key="14">
    <source>
        <dbReference type="Proteomes" id="UP000663829"/>
    </source>
</evidence>
<evidence type="ECO:0000256" key="1">
    <source>
        <dbReference type="ARBA" id="ARBA00009558"/>
    </source>
</evidence>
<dbReference type="InterPro" id="IPR000768">
    <property type="entry name" value="ART"/>
</dbReference>
<dbReference type="Pfam" id="PF13374">
    <property type="entry name" value="TPR_10"/>
    <property type="match status" value="1"/>
</dbReference>
<gene>
    <name evidence="10" type="ORF">GPM918_LOCUS14670</name>
    <name evidence="11" type="ORF">OVA965_LOCUS30410</name>
    <name evidence="12" type="ORF">SRO942_LOCUS14672</name>
    <name evidence="13" type="ORF">TMI583_LOCUS31210</name>
</gene>
<dbReference type="EC" id="2.4.2.31" evidence="9"/>
<feature type="repeat" description="TPR" evidence="8">
    <location>
        <begin position="529"/>
        <end position="562"/>
    </location>
</feature>
<keyword evidence="9" id="KW-0521">NADP</keyword>
<name>A0A814I6Q3_9BILA</name>
<dbReference type="Pfam" id="PF13424">
    <property type="entry name" value="TPR_12"/>
    <property type="match status" value="2"/>
</dbReference>
<dbReference type="PANTHER" id="PTHR45641">
    <property type="entry name" value="TETRATRICOPEPTIDE REPEAT PROTEIN (AFU_ORTHOLOGUE AFUA_6G03870)"/>
    <property type="match status" value="1"/>
</dbReference>
<evidence type="ECO:0000256" key="8">
    <source>
        <dbReference type="PROSITE-ProRule" id="PRU00339"/>
    </source>
</evidence>
<dbReference type="InterPro" id="IPR019734">
    <property type="entry name" value="TPR_rpt"/>
</dbReference>
<dbReference type="PROSITE" id="PS50005">
    <property type="entry name" value="TPR"/>
    <property type="match status" value="5"/>
</dbReference>
<keyword evidence="2 9" id="KW-0328">Glycosyltransferase</keyword>
<keyword evidence="4" id="KW-0548">Nucleotidyltransferase</keyword>
<feature type="repeat" description="TPR" evidence="8">
    <location>
        <begin position="653"/>
        <end position="686"/>
    </location>
</feature>
<evidence type="ECO:0000313" key="13">
    <source>
        <dbReference type="EMBL" id="CAF4153569.1"/>
    </source>
</evidence>
<dbReference type="OrthoDB" id="10043504at2759"/>
<dbReference type="SUPFAM" id="SSF56399">
    <property type="entry name" value="ADP-ribosylation"/>
    <property type="match status" value="1"/>
</dbReference>
<evidence type="ECO:0000313" key="10">
    <source>
        <dbReference type="EMBL" id="CAF1018858.1"/>
    </source>
</evidence>
<dbReference type="PROSITE" id="PS50293">
    <property type="entry name" value="TPR_REGION"/>
    <property type="match status" value="2"/>
</dbReference>
<dbReference type="InterPro" id="IPR013105">
    <property type="entry name" value="TPR_2"/>
</dbReference>
<evidence type="ECO:0000256" key="6">
    <source>
        <dbReference type="ARBA" id="ARBA00022803"/>
    </source>
</evidence>
<dbReference type="Pfam" id="PF01129">
    <property type="entry name" value="ART"/>
    <property type="match status" value="1"/>
</dbReference>
<dbReference type="Pfam" id="PF13181">
    <property type="entry name" value="TPR_8"/>
    <property type="match status" value="3"/>
</dbReference>
<dbReference type="AlphaFoldDB" id="A0A814I6Q3"/>
<proteinExistence type="inferred from homology"/>
<feature type="repeat" description="TPR" evidence="8">
    <location>
        <begin position="453"/>
        <end position="486"/>
    </location>
</feature>
<organism evidence="10 14">
    <name type="scientific">Didymodactylos carnosus</name>
    <dbReference type="NCBI Taxonomy" id="1234261"/>
    <lineage>
        <taxon>Eukaryota</taxon>
        <taxon>Metazoa</taxon>
        <taxon>Spiralia</taxon>
        <taxon>Gnathifera</taxon>
        <taxon>Rotifera</taxon>
        <taxon>Eurotatoria</taxon>
        <taxon>Bdelloidea</taxon>
        <taxon>Philodinida</taxon>
        <taxon>Philodinidae</taxon>
        <taxon>Didymodactylos</taxon>
    </lineage>
</organism>
<evidence type="ECO:0000256" key="9">
    <source>
        <dbReference type="RuleBase" id="RU361228"/>
    </source>
</evidence>
<evidence type="ECO:0000256" key="7">
    <source>
        <dbReference type="ARBA" id="ARBA00047597"/>
    </source>
</evidence>
<dbReference type="SUPFAM" id="SSF48452">
    <property type="entry name" value="TPR-like"/>
    <property type="match status" value="1"/>
</dbReference>
<dbReference type="EMBL" id="CAJNOK010022081">
    <property type="protein sequence ID" value="CAF1342517.1"/>
    <property type="molecule type" value="Genomic_DNA"/>
</dbReference>
<dbReference type="InterPro" id="IPR011990">
    <property type="entry name" value="TPR-like_helical_dom_sf"/>
</dbReference>
<keyword evidence="9" id="KW-0520">NAD</keyword>
<protein>
    <recommendedName>
        <fullName evidence="9">NAD(P)(+)--arginine ADP-ribosyltransferase</fullName>
        <ecNumber evidence="9">2.4.2.31</ecNumber>
    </recommendedName>
    <alternativeName>
        <fullName evidence="9">Mono(ADP-ribosyl)transferase</fullName>
    </alternativeName>
</protein>
<reference evidence="10" key="1">
    <citation type="submission" date="2021-02" db="EMBL/GenBank/DDBJ databases">
        <authorList>
            <person name="Nowell W R."/>
        </authorList>
    </citation>
    <scope>NUCLEOTIDE SEQUENCE</scope>
</reference>
<dbReference type="PROSITE" id="PS51996">
    <property type="entry name" value="TR_MART"/>
    <property type="match status" value="1"/>
</dbReference>
<dbReference type="Gene3D" id="1.25.40.10">
    <property type="entry name" value="Tetratricopeptide repeat domain"/>
    <property type="match status" value="3"/>
</dbReference>
<keyword evidence="5" id="KW-0677">Repeat</keyword>
<dbReference type="Proteomes" id="UP000663829">
    <property type="component" value="Unassembled WGS sequence"/>
</dbReference>
<comment type="caution">
    <text evidence="10">The sequence shown here is derived from an EMBL/GenBank/DDBJ whole genome shotgun (WGS) entry which is preliminary data.</text>
</comment>
<dbReference type="EMBL" id="CAJOBC010003569">
    <property type="protein sequence ID" value="CAF3790390.1"/>
    <property type="molecule type" value="Genomic_DNA"/>
</dbReference>
<evidence type="ECO:0000256" key="5">
    <source>
        <dbReference type="ARBA" id="ARBA00022737"/>
    </source>
</evidence>
<dbReference type="GO" id="GO:0016779">
    <property type="term" value="F:nucleotidyltransferase activity"/>
    <property type="evidence" value="ECO:0007669"/>
    <property type="project" value="UniProtKB-KW"/>
</dbReference>
<dbReference type="Proteomes" id="UP000681722">
    <property type="component" value="Unassembled WGS sequence"/>
</dbReference>
<dbReference type="SMART" id="SM00028">
    <property type="entry name" value="TPR"/>
    <property type="match status" value="8"/>
</dbReference>
<dbReference type="PANTHER" id="PTHR45641:SF19">
    <property type="entry name" value="NEPHROCYSTIN-3"/>
    <property type="match status" value="1"/>
</dbReference>
<evidence type="ECO:0000256" key="3">
    <source>
        <dbReference type="ARBA" id="ARBA00022679"/>
    </source>
</evidence>
<comment type="catalytic activity">
    <reaction evidence="7 9">
        <text>L-arginyl-[protein] + NAD(+) = N(omega)-(ADP-D-ribosyl)-L-arginyl-[protein] + nicotinamide + H(+)</text>
        <dbReference type="Rhea" id="RHEA:19149"/>
        <dbReference type="Rhea" id="RHEA-COMP:10532"/>
        <dbReference type="Rhea" id="RHEA-COMP:15087"/>
        <dbReference type="ChEBI" id="CHEBI:15378"/>
        <dbReference type="ChEBI" id="CHEBI:17154"/>
        <dbReference type="ChEBI" id="CHEBI:29965"/>
        <dbReference type="ChEBI" id="CHEBI:57540"/>
        <dbReference type="ChEBI" id="CHEBI:142554"/>
        <dbReference type="EC" id="2.4.2.31"/>
    </reaction>
</comment>
<comment type="similarity">
    <text evidence="1 9">Belongs to the Arg-specific ADP-ribosyltransferase family.</text>
</comment>
<evidence type="ECO:0000256" key="4">
    <source>
        <dbReference type="ARBA" id="ARBA00022695"/>
    </source>
</evidence>
<accession>A0A814I6Q3</accession>
<dbReference type="Gene3D" id="3.90.176.10">
    <property type="entry name" value="Toxin ADP-ribosyltransferase, Chain A, domain 1"/>
    <property type="match status" value="1"/>
</dbReference>
<dbReference type="Proteomes" id="UP000682733">
    <property type="component" value="Unassembled WGS sequence"/>
</dbReference>